<reference evidence="2 3" key="1">
    <citation type="journal article" date="2018" name="PLoS Pathog.">
        <title>Evolution of structural diversity of trichothecenes, a family of toxins produced by plant pathogenic and entomopathogenic fungi.</title>
        <authorList>
            <person name="Proctor R.H."/>
            <person name="McCormick S.P."/>
            <person name="Kim H.S."/>
            <person name="Cardoza R.E."/>
            <person name="Stanley A.M."/>
            <person name="Lindo L."/>
            <person name="Kelly A."/>
            <person name="Brown D.W."/>
            <person name="Lee T."/>
            <person name="Vaughan M.M."/>
            <person name="Alexander N.J."/>
            <person name="Busman M."/>
            <person name="Gutierrez S."/>
        </authorList>
    </citation>
    <scope>NUCLEOTIDE SEQUENCE [LARGE SCALE GENOMIC DNA]</scope>
    <source>
        <strain evidence="2 3">IBT 40837</strain>
    </source>
</reference>
<comment type="caution">
    <text evidence="2">The sequence shown here is derived from an EMBL/GenBank/DDBJ whole genome shotgun (WGS) entry which is preliminary data.</text>
</comment>
<protein>
    <submittedName>
        <fullName evidence="2">Ankyrin repeat-containing</fullName>
    </submittedName>
</protein>
<feature type="compositionally biased region" description="Polar residues" evidence="1">
    <location>
        <begin position="108"/>
        <end position="122"/>
    </location>
</feature>
<evidence type="ECO:0000313" key="2">
    <source>
        <dbReference type="EMBL" id="RFU78463.1"/>
    </source>
</evidence>
<proteinExistence type="predicted"/>
<keyword evidence="3" id="KW-1185">Reference proteome</keyword>
<sequence length="232" mass="25555">MVDILAHDARKLAELRDVLQAHVRSAEKFVKDYYRHYGDSVQNLAQRYAQALWAIPDIEDSSTRTLSIITSITVGLVTLLATFNMGHIAGVVQRVLRHGKDIVGGNGQKESPVNANGPKSASKTRIGDYMVAWFTGRKGQVKQQESKADGYKFHLLSHWQVSESVPSWGTSSPALRNAHNVAPTVLMDSLLAINAEQIVAKIHPHYTEDNQGYYNTEGANQFAPTTDGSGLR</sequence>
<organism evidence="2 3">
    <name type="scientific">Trichoderma arundinaceum</name>
    <dbReference type="NCBI Taxonomy" id="490622"/>
    <lineage>
        <taxon>Eukaryota</taxon>
        <taxon>Fungi</taxon>
        <taxon>Dikarya</taxon>
        <taxon>Ascomycota</taxon>
        <taxon>Pezizomycotina</taxon>
        <taxon>Sordariomycetes</taxon>
        <taxon>Hypocreomycetidae</taxon>
        <taxon>Hypocreales</taxon>
        <taxon>Hypocreaceae</taxon>
        <taxon>Trichoderma</taxon>
    </lineage>
</organism>
<gene>
    <name evidence="2" type="ORF">TARUN_3710</name>
</gene>
<dbReference type="AlphaFoldDB" id="A0A395NRA5"/>
<dbReference type="STRING" id="490622.A0A395NRA5"/>
<evidence type="ECO:0000256" key="1">
    <source>
        <dbReference type="SAM" id="MobiDB-lite"/>
    </source>
</evidence>
<dbReference type="Proteomes" id="UP000266272">
    <property type="component" value="Unassembled WGS sequence"/>
</dbReference>
<accession>A0A395NRA5</accession>
<name>A0A395NRA5_TRIAR</name>
<evidence type="ECO:0000313" key="3">
    <source>
        <dbReference type="Proteomes" id="UP000266272"/>
    </source>
</evidence>
<feature type="region of interest" description="Disordered" evidence="1">
    <location>
        <begin position="103"/>
        <end position="122"/>
    </location>
</feature>
<dbReference type="EMBL" id="PXOA01000209">
    <property type="protein sequence ID" value="RFU78463.1"/>
    <property type="molecule type" value="Genomic_DNA"/>
</dbReference>